<feature type="region of interest" description="Disordered" evidence="1">
    <location>
        <begin position="151"/>
        <end position="170"/>
    </location>
</feature>
<dbReference type="Proteomes" id="UP000298663">
    <property type="component" value="Unassembled WGS sequence"/>
</dbReference>
<feature type="transmembrane region" description="Helical" evidence="2">
    <location>
        <begin position="6"/>
        <end position="27"/>
    </location>
</feature>
<reference evidence="3 4" key="1">
    <citation type="journal article" date="2015" name="Genome Biol.">
        <title>Comparative genomics of Steinernema reveals deeply conserved gene regulatory networks.</title>
        <authorList>
            <person name="Dillman A.R."/>
            <person name="Macchietto M."/>
            <person name="Porter C.F."/>
            <person name="Rogers A."/>
            <person name="Williams B."/>
            <person name="Antoshechkin I."/>
            <person name="Lee M.M."/>
            <person name="Goodwin Z."/>
            <person name="Lu X."/>
            <person name="Lewis E.E."/>
            <person name="Goodrich-Blair H."/>
            <person name="Stock S.P."/>
            <person name="Adams B.J."/>
            <person name="Sternberg P.W."/>
            <person name="Mortazavi A."/>
        </authorList>
    </citation>
    <scope>NUCLEOTIDE SEQUENCE [LARGE SCALE GENOMIC DNA]</scope>
    <source>
        <strain evidence="3 4">ALL</strain>
    </source>
</reference>
<dbReference type="AlphaFoldDB" id="A0A4U5NBV6"/>
<protein>
    <submittedName>
        <fullName evidence="3">Uncharacterized protein</fullName>
    </submittedName>
</protein>
<reference evidence="3 4" key="2">
    <citation type="journal article" date="2019" name="G3 (Bethesda)">
        <title>Hybrid Assembly of the Genome of the Entomopathogenic Nematode Steinernema carpocapsae Identifies the X-Chromosome.</title>
        <authorList>
            <person name="Serra L."/>
            <person name="Macchietto M."/>
            <person name="Macias-Munoz A."/>
            <person name="McGill C.J."/>
            <person name="Rodriguez I.M."/>
            <person name="Rodriguez B."/>
            <person name="Murad R."/>
            <person name="Mortazavi A."/>
        </authorList>
    </citation>
    <scope>NUCLEOTIDE SEQUENCE [LARGE SCALE GENOMIC DNA]</scope>
    <source>
        <strain evidence="3 4">ALL</strain>
    </source>
</reference>
<accession>A0A4U5NBV6</accession>
<proteinExistence type="predicted"/>
<keyword evidence="2" id="KW-1133">Transmembrane helix</keyword>
<keyword evidence="4" id="KW-1185">Reference proteome</keyword>
<comment type="caution">
    <text evidence="3">The sequence shown here is derived from an EMBL/GenBank/DDBJ whole genome shotgun (WGS) entry which is preliminary data.</text>
</comment>
<sequence>MEPILIAAILFGALLIALSIVGSFYIYRFTLNRERIHEKTGSSAGHPSIIACEEGKSMEIKKASSATLSINLPGQIPEAARGAGEGKRGHSCVNDETRALGHKPCSDSNPAVLPLPSNGLNAAQPDLSQRRKSSAALYELELMGIGSLPVDVQSEQEEQERQKRKNLMAA</sequence>
<keyword evidence="2" id="KW-0812">Transmembrane</keyword>
<evidence type="ECO:0000256" key="1">
    <source>
        <dbReference type="SAM" id="MobiDB-lite"/>
    </source>
</evidence>
<evidence type="ECO:0000256" key="2">
    <source>
        <dbReference type="SAM" id="Phobius"/>
    </source>
</evidence>
<evidence type="ECO:0000313" key="3">
    <source>
        <dbReference type="EMBL" id="TKR80319.1"/>
    </source>
</evidence>
<name>A0A4U5NBV6_STECR</name>
<gene>
    <name evidence="3" type="ORF">L596_014408</name>
</gene>
<organism evidence="3 4">
    <name type="scientific">Steinernema carpocapsae</name>
    <name type="common">Entomopathogenic nematode</name>
    <dbReference type="NCBI Taxonomy" id="34508"/>
    <lineage>
        <taxon>Eukaryota</taxon>
        <taxon>Metazoa</taxon>
        <taxon>Ecdysozoa</taxon>
        <taxon>Nematoda</taxon>
        <taxon>Chromadorea</taxon>
        <taxon>Rhabditida</taxon>
        <taxon>Tylenchina</taxon>
        <taxon>Panagrolaimomorpha</taxon>
        <taxon>Strongyloidoidea</taxon>
        <taxon>Steinernematidae</taxon>
        <taxon>Steinernema</taxon>
    </lineage>
</organism>
<evidence type="ECO:0000313" key="4">
    <source>
        <dbReference type="Proteomes" id="UP000298663"/>
    </source>
</evidence>
<dbReference type="EMBL" id="AZBU02000004">
    <property type="protein sequence ID" value="TKR80319.1"/>
    <property type="molecule type" value="Genomic_DNA"/>
</dbReference>
<keyword evidence="2" id="KW-0472">Membrane</keyword>